<comment type="caution">
    <text evidence="1">The sequence shown here is derived from an EMBL/GenBank/DDBJ whole genome shotgun (WGS) entry which is preliminary data.</text>
</comment>
<organism evidence="1 2">
    <name type="scientific">Irpex rosettiformis</name>
    <dbReference type="NCBI Taxonomy" id="378272"/>
    <lineage>
        <taxon>Eukaryota</taxon>
        <taxon>Fungi</taxon>
        <taxon>Dikarya</taxon>
        <taxon>Basidiomycota</taxon>
        <taxon>Agaricomycotina</taxon>
        <taxon>Agaricomycetes</taxon>
        <taxon>Polyporales</taxon>
        <taxon>Irpicaceae</taxon>
        <taxon>Irpex</taxon>
    </lineage>
</organism>
<reference evidence="1" key="1">
    <citation type="journal article" date="2021" name="Environ. Microbiol.">
        <title>Gene family expansions and transcriptome signatures uncover fungal adaptations to wood decay.</title>
        <authorList>
            <person name="Hage H."/>
            <person name="Miyauchi S."/>
            <person name="Viragh M."/>
            <person name="Drula E."/>
            <person name="Min B."/>
            <person name="Chaduli D."/>
            <person name="Navarro D."/>
            <person name="Favel A."/>
            <person name="Norest M."/>
            <person name="Lesage-Meessen L."/>
            <person name="Balint B."/>
            <person name="Merenyi Z."/>
            <person name="de Eugenio L."/>
            <person name="Morin E."/>
            <person name="Martinez A.T."/>
            <person name="Baldrian P."/>
            <person name="Stursova M."/>
            <person name="Martinez M.J."/>
            <person name="Novotny C."/>
            <person name="Magnuson J.K."/>
            <person name="Spatafora J.W."/>
            <person name="Maurice S."/>
            <person name="Pangilinan J."/>
            <person name="Andreopoulos W."/>
            <person name="LaButti K."/>
            <person name="Hundley H."/>
            <person name="Na H."/>
            <person name="Kuo A."/>
            <person name="Barry K."/>
            <person name="Lipzen A."/>
            <person name="Henrissat B."/>
            <person name="Riley R."/>
            <person name="Ahrendt S."/>
            <person name="Nagy L.G."/>
            <person name="Grigoriev I.V."/>
            <person name="Martin F."/>
            <person name="Rosso M.N."/>
        </authorList>
    </citation>
    <scope>NUCLEOTIDE SEQUENCE</scope>
    <source>
        <strain evidence="1">CBS 384.51</strain>
    </source>
</reference>
<proteinExistence type="predicted"/>
<accession>A0ACB8UJ45</accession>
<keyword evidence="2" id="KW-1185">Reference proteome</keyword>
<dbReference type="Proteomes" id="UP001055072">
    <property type="component" value="Unassembled WGS sequence"/>
</dbReference>
<gene>
    <name evidence="1" type="ORF">BDY19DRAFT_988256</name>
</gene>
<evidence type="ECO:0000313" key="1">
    <source>
        <dbReference type="EMBL" id="KAI0094408.1"/>
    </source>
</evidence>
<protein>
    <submittedName>
        <fullName evidence="1">Uncharacterized protein</fullName>
    </submittedName>
</protein>
<sequence>MSSYYTSQPSSPVTGFFPNGPASPHAFSTFGQSPRDSHNMEERVERLFPSEEVGGQKLNCLGVQ</sequence>
<evidence type="ECO:0000313" key="2">
    <source>
        <dbReference type="Proteomes" id="UP001055072"/>
    </source>
</evidence>
<name>A0ACB8UJ45_9APHY</name>
<dbReference type="EMBL" id="MU274900">
    <property type="protein sequence ID" value="KAI0094408.1"/>
    <property type="molecule type" value="Genomic_DNA"/>
</dbReference>